<protein>
    <submittedName>
        <fullName evidence="1">Uncharacterized protein</fullName>
    </submittedName>
</protein>
<evidence type="ECO:0000313" key="2">
    <source>
        <dbReference type="Proteomes" id="UP000014174"/>
    </source>
</evidence>
<organism evidence="1 2">
    <name type="scientific">Arcticibacter svalbardensis MN12-7</name>
    <dbReference type="NCBI Taxonomy" id="1150600"/>
    <lineage>
        <taxon>Bacteria</taxon>
        <taxon>Pseudomonadati</taxon>
        <taxon>Bacteroidota</taxon>
        <taxon>Sphingobacteriia</taxon>
        <taxon>Sphingobacteriales</taxon>
        <taxon>Sphingobacteriaceae</taxon>
        <taxon>Arcticibacter</taxon>
    </lineage>
</organism>
<gene>
    <name evidence="1" type="ORF">ADIARSV_0113</name>
</gene>
<keyword evidence="2" id="KW-1185">Reference proteome</keyword>
<dbReference type="EMBL" id="AQPN01000002">
    <property type="protein sequence ID" value="EOR96690.1"/>
    <property type="molecule type" value="Genomic_DNA"/>
</dbReference>
<dbReference type="eggNOG" id="ENOG5032DES">
    <property type="taxonomic scope" value="Bacteria"/>
</dbReference>
<dbReference type="OrthoDB" id="1524740at2"/>
<comment type="caution">
    <text evidence="1">The sequence shown here is derived from an EMBL/GenBank/DDBJ whole genome shotgun (WGS) entry which is preliminary data.</text>
</comment>
<proteinExistence type="predicted"/>
<dbReference type="AlphaFoldDB" id="R9GYY8"/>
<sequence>MDLSLKKGFSGQTVVLKKDGFDTRSFRPETAFDAVSVINVFFWPGFIIDAATGSMMKYDLKSYELKLTKQESSAQVLPKK</sequence>
<dbReference type="RefSeq" id="WP_016193370.1">
    <property type="nucleotide sequence ID" value="NZ_AQPN01000002.1"/>
</dbReference>
<name>R9GYY8_9SPHI</name>
<evidence type="ECO:0000313" key="1">
    <source>
        <dbReference type="EMBL" id="EOR96690.1"/>
    </source>
</evidence>
<reference evidence="1 2" key="1">
    <citation type="journal article" date="2013" name="Genome Announc.">
        <title>Draft Genome Sequence of Arcticibacter svalbardensis Strain MN12-7T, a Member of the Family Sphingobacteriaceae Isolated from an Arctic Soil Sample.</title>
        <authorList>
            <person name="Shivaji S."/>
            <person name="Ara S."/>
            <person name="Prasad S."/>
            <person name="Manasa B.P."/>
            <person name="Begum Z."/>
            <person name="Singh A."/>
            <person name="Kumar Pinnaka A."/>
        </authorList>
    </citation>
    <scope>NUCLEOTIDE SEQUENCE [LARGE SCALE GENOMIC DNA]</scope>
    <source>
        <strain evidence="1 2">MN12-7</strain>
    </source>
</reference>
<dbReference type="Proteomes" id="UP000014174">
    <property type="component" value="Unassembled WGS sequence"/>
</dbReference>
<accession>R9GYY8</accession>